<feature type="transmembrane region" description="Helical" evidence="6">
    <location>
        <begin position="133"/>
        <end position="153"/>
    </location>
</feature>
<feature type="transmembrane region" description="Helical" evidence="6">
    <location>
        <begin position="435"/>
        <end position="457"/>
    </location>
</feature>
<gene>
    <name evidence="7" type="ORF">CEY16_08595</name>
</gene>
<keyword evidence="8" id="KW-1185">Reference proteome</keyword>
<evidence type="ECO:0000313" key="8">
    <source>
        <dbReference type="Proteomes" id="UP000243524"/>
    </source>
</evidence>
<comment type="caution">
    <text evidence="7">The sequence shown here is derived from an EMBL/GenBank/DDBJ whole genome shotgun (WGS) entry which is preliminary data.</text>
</comment>
<keyword evidence="3 6" id="KW-0812">Transmembrane</keyword>
<dbReference type="GO" id="GO:0005886">
    <property type="term" value="C:plasma membrane"/>
    <property type="evidence" value="ECO:0007669"/>
    <property type="project" value="UniProtKB-SubCell"/>
</dbReference>
<evidence type="ECO:0000313" key="7">
    <source>
        <dbReference type="EMBL" id="PKR78182.1"/>
    </source>
</evidence>
<feature type="transmembrane region" description="Helical" evidence="6">
    <location>
        <begin position="411"/>
        <end position="429"/>
    </location>
</feature>
<dbReference type="EMBL" id="PJNH01000002">
    <property type="protein sequence ID" value="PKR78182.1"/>
    <property type="molecule type" value="Genomic_DNA"/>
</dbReference>
<evidence type="ECO:0000256" key="1">
    <source>
        <dbReference type="ARBA" id="ARBA00004651"/>
    </source>
</evidence>
<dbReference type="OrthoDB" id="3181223at2"/>
<feature type="transmembrane region" description="Helical" evidence="6">
    <location>
        <begin position="86"/>
        <end position="113"/>
    </location>
</feature>
<dbReference type="Pfam" id="PF13520">
    <property type="entry name" value="AA_permease_2"/>
    <property type="match status" value="1"/>
</dbReference>
<keyword evidence="2" id="KW-1003">Cell membrane</keyword>
<feature type="transmembrane region" description="Helical" evidence="6">
    <location>
        <begin position="286"/>
        <end position="319"/>
    </location>
</feature>
<proteinExistence type="predicted"/>
<dbReference type="Gene3D" id="1.20.1740.10">
    <property type="entry name" value="Amino acid/polyamine transporter I"/>
    <property type="match status" value="1"/>
</dbReference>
<dbReference type="AlphaFoldDB" id="A0A2I0QV09"/>
<keyword evidence="4 6" id="KW-1133">Transmembrane helix</keyword>
<evidence type="ECO:0000256" key="4">
    <source>
        <dbReference type="ARBA" id="ARBA00022989"/>
    </source>
</evidence>
<feature type="transmembrane region" description="Helical" evidence="6">
    <location>
        <begin position="340"/>
        <end position="359"/>
    </location>
</feature>
<feature type="transmembrane region" description="Helical" evidence="6">
    <location>
        <begin position="365"/>
        <end position="386"/>
    </location>
</feature>
<organism evidence="7 8">
    <name type="scientific">Halalkalibacillus sediminis</name>
    <dbReference type="NCBI Taxonomy" id="2018042"/>
    <lineage>
        <taxon>Bacteria</taxon>
        <taxon>Bacillati</taxon>
        <taxon>Bacillota</taxon>
        <taxon>Bacilli</taxon>
        <taxon>Bacillales</taxon>
        <taxon>Bacillaceae</taxon>
        <taxon>Halalkalibacillus</taxon>
    </lineage>
</organism>
<dbReference type="PANTHER" id="PTHR42770:SF7">
    <property type="entry name" value="MEMBRANE PROTEIN"/>
    <property type="match status" value="1"/>
</dbReference>
<sequence length="486" mass="52839">MQRKKLSKTLKPHWVWAIALGSSIGWGSFVLPADWMNQAGPMGVILGLSIGAVLMAIIAISYGVLIKNYPVSGGEFAYAFLSLNRVHAYISGWFLTLGYICIVALNATAFALMLKFLLPDFIQQMKMYEVAGWDVYFTEVIIVVLLVSVFTILNIRGSGLSGRLQFIFCLILIGGVFTLTGWMASDTATSFSNLQPAFNPEVTPLAAILTIVAISPFAYVGFDNVPQAAEEFNFSSKKALSLIMFALVAAAAIYSLMIVTTALPAPWQEVAGAGLQWGTGEVVREVLGTGGVVILVAALSMGIFTGLNGFLISASRVLFAMSRGLVLPRKFSDLHPKYNTPTFAIIFAAIIAMIAPWFGRNVLGWIVGMSSVGVSIAYFYTTFTAFKMLKWSKNDPGFDETKHIVSPWRKVTAVLGMASSVGFLGLLLIPGSPAALGIESLVALIVWIVIGVVFYMIRRKDLMSHDREDLAYLILGDKKFDIQDKD</sequence>
<feature type="transmembrane region" description="Helical" evidence="6">
    <location>
        <begin position="204"/>
        <end position="222"/>
    </location>
</feature>
<keyword evidence="5 6" id="KW-0472">Membrane</keyword>
<dbReference type="InterPro" id="IPR002293">
    <property type="entry name" value="AA/rel_permease1"/>
</dbReference>
<feature type="transmembrane region" description="Helical" evidence="6">
    <location>
        <begin position="43"/>
        <end position="65"/>
    </location>
</feature>
<reference evidence="7 8" key="1">
    <citation type="submission" date="2017-06" db="EMBL/GenBank/DDBJ databases">
        <title>the draft geome sequence of Illustriluteabacillus marina B3227.</title>
        <authorList>
            <person name="He R.-H."/>
            <person name="Du Z.-J."/>
        </authorList>
    </citation>
    <scope>NUCLEOTIDE SEQUENCE [LARGE SCALE GENOMIC DNA]</scope>
    <source>
        <strain evidence="7 8">B3227</strain>
    </source>
</reference>
<evidence type="ECO:0000256" key="3">
    <source>
        <dbReference type="ARBA" id="ARBA00022692"/>
    </source>
</evidence>
<protein>
    <submittedName>
        <fullName evidence="7">Amino acid permease</fullName>
    </submittedName>
</protein>
<name>A0A2I0QV09_9BACI</name>
<dbReference type="RefSeq" id="WP_101331788.1">
    <property type="nucleotide sequence ID" value="NZ_PJNH01000002.1"/>
</dbReference>
<dbReference type="GO" id="GO:0022857">
    <property type="term" value="F:transmembrane transporter activity"/>
    <property type="evidence" value="ECO:0007669"/>
    <property type="project" value="InterPro"/>
</dbReference>
<evidence type="ECO:0000256" key="5">
    <source>
        <dbReference type="ARBA" id="ARBA00023136"/>
    </source>
</evidence>
<comment type="subcellular location">
    <subcellularLocation>
        <location evidence="1">Cell membrane</location>
        <topology evidence="1">Multi-pass membrane protein</topology>
    </subcellularLocation>
</comment>
<feature type="transmembrane region" description="Helical" evidence="6">
    <location>
        <begin position="165"/>
        <end position="184"/>
    </location>
</feature>
<dbReference type="PANTHER" id="PTHR42770">
    <property type="entry name" value="AMINO ACID TRANSPORTER-RELATED"/>
    <property type="match status" value="1"/>
</dbReference>
<feature type="transmembrane region" description="Helical" evidence="6">
    <location>
        <begin position="12"/>
        <end position="31"/>
    </location>
</feature>
<dbReference type="Proteomes" id="UP000243524">
    <property type="component" value="Unassembled WGS sequence"/>
</dbReference>
<evidence type="ECO:0000256" key="2">
    <source>
        <dbReference type="ARBA" id="ARBA00022475"/>
    </source>
</evidence>
<accession>A0A2I0QV09</accession>
<evidence type="ECO:0000256" key="6">
    <source>
        <dbReference type="SAM" id="Phobius"/>
    </source>
</evidence>
<dbReference type="PIRSF" id="PIRSF006060">
    <property type="entry name" value="AA_transporter"/>
    <property type="match status" value="1"/>
</dbReference>
<dbReference type="InterPro" id="IPR050367">
    <property type="entry name" value="APC_superfamily"/>
</dbReference>
<feature type="transmembrane region" description="Helical" evidence="6">
    <location>
        <begin position="242"/>
        <end position="266"/>
    </location>
</feature>